<evidence type="ECO:0000313" key="3">
    <source>
        <dbReference type="Proteomes" id="UP000298652"/>
    </source>
</evidence>
<reference evidence="2" key="1">
    <citation type="submission" date="2019-03" db="EMBL/GenBank/DDBJ databases">
        <title>WGS assembly of Setaria viridis.</title>
        <authorList>
            <person name="Huang P."/>
            <person name="Jenkins J."/>
            <person name="Grimwood J."/>
            <person name="Barry K."/>
            <person name="Healey A."/>
            <person name="Mamidi S."/>
            <person name="Sreedasyam A."/>
            <person name="Shu S."/>
            <person name="Feldman M."/>
            <person name="Wu J."/>
            <person name="Yu Y."/>
            <person name="Chen C."/>
            <person name="Johnson J."/>
            <person name="Rokhsar D."/>
            <person name="Baxter I."/>
            <person name="Schmutz J."/>
            <person name="Brutnell T."/>
            <person name="Kellogg E."/>
        </authorList>
    </citation>
    <scope>NUCLEOTIDE SEQUENCE [LARGE SCALE GENOMIC DNA]</scope>
</reference>
<accession>A0A4U6UR40</accession>
<keyword evidence="3" id="KW-1185">Reference proteome</keyword>
<sequence>MGAKPFSLFVFFICPLLYHDFKVFDISWSPSTEVLVCPSIVESVLETLDDVCF</sequence>
<feature type="signal peptide" evidence="1">
    <location>
        <begin position="1"/>
        <end position="18"/>
    </location>
</feature>
<proteinExistence type="predicted"/>
<evidence type="ECO:0000256" key="1">
    <source>
        <dbReference type="SAM" id="SignalP"/>
    </source>
</evidence>
<gene>
    <name evidence="2" type="ORF">SEVIR_5G472066v2</name>
</gene>
<feature type="chain" id="PRO_5020575809" description="HSF-type DNA-binding domain-containing protein" evidence="1">
    <location>
        <begin position="19"/>
        <end position="53"/>
    </location>
</feature>
<evidence type="ECO:0000313" key="2">
    <source>
        <dbReference type="EMBL" id="TKW19001.1"/>
    </source>
</evidence>
<dbReference type="Gramene" id="TKW19001">
    <property type="protein sequence ID" value="TKW19001"/>
    <property type="gene ID" value="SEVIR_5G472066v2"/>
</dbReference>
<dbReference type="AlphaFoldDB" id="A0A4U6UR40"/>
<evidence type="ECO:0008006" key="4">
    <source>
        <dbReference type="Google" id="ProtNLM"/>
    </source>
</evidence>
<dbReference type="EMBL" id="CM016556">
    <property type="protein sequence ID" value="TKW19001.1"/>
    <property type="molecule type" value="Genomic_DNA"/>
</dbReference>
<protein>
    <recommendedName>
        <fullName evidence="4">HSF-type DNA-binding domain-containing protein</fullName>
    </recommendedName>
</protein>
<organism evidence="2 3">
    <name type="scientific">Setaria viridis</name>
    <name type="common">Green bristlegrass</name>
    <name type="synonym">Setaria italica subsp. viridis</name>
    <dbReference type="NCBI Taxonomy" id="4556"/>
    <lineage>
        <taxon>Eukaryota</taxon>
        <taxon>Viridiplantae</taxon>
        <taxon>Streptophyta</taxon>
        <taxon>Embryophyta</taxon>
        <taxon>Tracheophyta</taxon>
        <taxon>Spermatophyta</taxon>
        <taxon>Magnoliopsida</taxon>
        <taxon>Liliopsida</taxon>
        <taxon>Poales</taxon>
        <taxon>Poaceae</taxon>
        <taxon>PACMAD clade</taxon>
        <taxon>Panicoideae</taxon>
        <taxon>Panicodae</taxon>
        <taxon>Paniceae</taxon>
        <taxon>Cenchrinae</taxon>
        <taxon>Setaria</taxon>
    </lineage>
</organism>
<dbReference type="Proteomes" id="UP000298652">
    <property type="component" value="Chromosome 5"/>
</dbReference>
<keyword evidence="1" id="KW-0732">Signal</keyword>
<name>A0A4U6UR40_SETVI</name>